<dbReference type="SUPFAM" id="SSF48452">
    <property type="entry name" value="TPR-like"/>
    <property type="match status" value="1"/>
</dbReference>
<keyword evidence="3" id="KW-0732">Signal</keyword>
<comment type="caution">
    <text evidence="4">The sequence shown here is derived from an EMBL/GenBank/DDBJ whole genome shotgun (WGS) entry which is preliminary data.</text>
</comment>
<dbReference type="SMART" id="SM00028">
    <property type="entry name" value="TPR"/>
    <property type="match status" value="1"/>
</dbReference>
<keyword evidence="1" id="KW-0802">TPR repeat</keyword>
<evidence type="ECO:0000313" key="5">
    <source>
        <dbReference type="Proteomes" id="UP000824055"/>
    </source>
</evidence>
<dbReference type="Proteomes" id="UP000824055">
    <property type="component" value="Unassembled WGS sequence"/>
</dbReference>
<protein>
    <submittedName>
        <fullName evidence="4">BatD family protein</fullName>
    </submittedName>
</protein>
<dbReference type="EMBL" id="DXBE01000030">
    <property type="protein sequence ID" value="HIZ68999.1"/>
    <property type="molecule type" value="Genomic_DNA"/>
</dbReference>
<evidence type="ECO:0000256" key="3">
    <source>
        <dbReference type="SAM" id="SignalP"/>
    </source>
</evidence>
<feature type="repeat" description="TPR" evidence="1">
    <location>
        <begin position="667"/>
        <end position="700"/>
    </location>
</feature>
<accession>A0A9D2FX47</accession>
<dbReference type="Pfam" id="PF13432">
    <property type="entry name" value="TPR_16"/>
    <property type="match status" value="1"/>
</dbReference>
<dbReference type="Gene3D" id="1.25.40.10">
    <property type="entry name" value="Tetratricopeptide repeat domain"/>
    <property type="match status" value="1"/>
</dbReference>
<gene>
    <name evidence="4" type="ORF">H9966_03805</name>
</gene>
<sequence>MTRTLRIEIWLMALLLQAIAPALAQQMSVKAPRQVFEGENFRVAYTVDSKEVENFRADAFPDGLEVVAGPYVSSQISYQIDGNHASSSSSATFTFTVFADKEGSYSIPAAHATVNGKRVSSHPTKLHVAKQTARTHSGAPRMHGDSDYAPGMRDAGSAITGNDLFIKVSANKRRVHEQEPVLLTYKVYTQVELTQLEGKMPDLKGFHTQEVKLPNQKSFHTEMVNGRPYRCVTWSQYVMYPQMTGELEIPSIVFKGIVVQQNRNVDPLEAFFNGGSGYIEVNKNITAPGISIKVDPLPKRPADFSGGVGRFNISATLDNKEVKAGDPINIRVVVGGIGNLKLLKQPTIELPKDFDKYDAKVTDKTKLTANGVEGNMIYDFLAVPRNQGEYTIPPVSFTYYDTAENAYRTIKTQSFTLKVAKGDEGSSGSGNQIAAEQKDIRPIKQGAVELMKGEDFFYGSVNYWICLLVPLVTFCALLVIFRRRAIENADLVKARSNRAKKMATKRLRKADLLRKQGHQAAFYDEVLRALWDYVSNKLNMRVEQLSRENIQERLSERMVDEDTIGKFTSALDECEFERYAPGDPKGNMDKTFESAMTAIMDIEQAIKASRKNGRTKSFRLILLSLLAMLALSVNAATKENGDREYQKGNYQQAIKDYQEVLKEGVSAEVYYNLGNAYFRSDNLTQAILAYERARILSPGDDDINFNLEFARSKTIDKIPVNDEMFYVAGYRSLVNLMGVDSWASLGVAAVVVTLLLVLL</sequence>
<keyword evidence="2" id="KW-0812">Transmembrane</keyword>
<dbReference type="InterPro" id="IPR011990">
    <property type="entry name" value="TPR-like_helical_dom_sf"/>
</dbReference>
<keyword evidence="2" id="KW-1133">Transmembrane helix</keyword>
<keyword evidence="2" id="KW-0472">Membrane</keyword>
<reference evidence="4" key="2">
    <citation type="submission" date="2021-04" db="EMBL/GenBank/DDBJ databases">
        <authorList>
            <person name="Gilroy R."/>
        </authorList>
    </citation>
    <scope>NUCLEOTIDE SEQUENCE</scope>
    <source>
        <strain evidence="4">ChiHecec3B27-8219</strain>
    </source>
</reference>
<dbReference type="AlphaFoldDB" id="A0A9D2FX47"/>
<dbReference type="Pfam" id="PF13584">
    <property type="entry name" value="BatD"/>
    <property type="match status" value="3"/>
</dbReference>
<evidence type="ECO:0000256" key="1">
    <source>
        <dbReference type="PROSITE-ProRule" id="PRU00339"/>
    </source>
</evidence>
<organism evidence="4 5">
    <name type="scientific">Candidatus Prevotella avicola</name>
    <dbReference type="NCBI Taxonomy" id="2838738"/>
    <lineage>
        <taxon>Bacteria</taxon>
        <taxon>Pseudomonadati</taxon>
        <taxon>Bacteroidota</taxon>
        <taxon>Bacteroidia</taxon>
        <taxon>Bacteroidales</taxon>
        <taxon>Prevotellaceae</taxon>
        <taxon>Prevotella</taxon>
    </lineage>
</organism>
<proteinExistence type="predicted"/>
<dbReference type="PROSITE" id="PS50005">
    <property type="entry name" value="TPR"/>
    <property type="match status" value="1"/>
</dbReference>
<feature type="non-terminal residue" evidence="4">
    <location>
        <position position="759"/>
    </location>
</feature>
<evidence type="ECO:0000313" key="4">
    <source>
        <dbReference type="EMBL" id="HIZ68999.1"/>
    </source>
</evidence>
<dbReference type="PANTHER" id="PTHR40940:SF2">
    <property type="entry name" value="BATD"/>
    <property type="match status" value="1"/>
</dbReference>
<feature type="transmembrane region" description="Helical" evidence="2">
    <location>
        <begin position="741"/>
        <end position="758"/>
    </location>
</feature>
<name>A0A9D2FX47_9BACT</name>
<feature type="transmembrane region" description="Helical" evidence="2">
    <location>
        <begin position="461"/>
        <end position="481"/>
    </location>
</feature>
<dbReference type="PANTHER" id="PTHR40940">
    <property type="entry name" value="PROTEIN BATD-RELATED"/>
    <property type="match status" value="1"/>
</dbReference>
<feature type="transmembrane region" description="Helical" evidence="2">
    <location>
        <begin position="617"/>
        <end position="637"/>
    </location>
</feature>
<feature type="chain" id="PRO_5039631081" evidence="3">
    <location>
        <begin position="25"/>
        <end position="759"/>
    </location>
</feature>
<dbReference type="InterPro" id="IPR025738">
    <property type="entry name" value="BatD"/>
</dbReference>
<dbReference type="PROSITE" id="PS50293">
    <property type="entry name" value="TPR_REGION"/>
    <property type="match status" value="1"/>
</dbReference>
<feature type="signal peptide" evidence="3">
    <location>
        <begin position="1"/>
        <end position="24"/>
    </location>
</feature>
<evidence type="ECO:0000256" key="2">
    <source>
        <dbReference type="SAM" id="Phobius"/>
    </source>
</evidence>
<dbReference type="InterPro" id="IPR019734">
    <property type="entry name" value="TPR_rpt"/>
</dbReference>
<reference evidence="4" key="1">
    <citation type="journal article" date="2021" name="PeerJ">
        <title>Extensive microbial diversity within the chicken gut microbiome revealed by metagenomics and culture.</title>
        <authorList>
            <person name="Gilroy R."/>
            <person name="Ravi A."/>
            <person name="Getino M."/>
            <person name="Pursley I."/>
            <person name="Horton D.L."/>
            <person name="Alikhan N.F."/>
            <person name="Baker D."/>
            <person name="Gharbi K."/>
            <person name="Hall N."/>
            <person name="Watson M."/>
            <person name="Adriaenssens E.M."/>
            <person name="Foster-Nyarko E."/>
            <person name="Jarju S."/>
            <person name="Secka A."/>
            <person name="Antonio M."/>
            <person name="Oren A."/>
            <person name="Chaudhuri R.R."/>
            <person name="La Ragione R."/>
            <person name="Hildebrand F."/>
            <person name="Pallen M.J."/>
        </authorList>
    </citation>
    <scope>NUCLEOTIDE SEQUENCE</scope>
    <source>
        <strain evidence="4">ChiHecec3B27-8219</strain>
    </source>
</reference>